<feature type="binding site" evidence="11">
    <location>
        <position position="62"/>
    </location>
    <ligand>
        <name>substrate</name>
    </ligand>
</feature>
<evidence type="ECO:0000256" key="11">
    <source>
        <dbReference type="HAMAP-Rule" id="MF_00109"/>
    </source>
</evidence>
<keyword evidence="8 11" id="KW-0067">ATP-binding</keyword>
<evidence type="ECO:0000256" key="1">
    <source>
        <dbReference type="ARBA" id="ARBA00004842"/>
    </source>
</evidence>
<comment type="similarity">
    <text evidence="2 11">Belongs to the shikimate kinase family.</text>
</comment>
<dbReference type="PROSITE" id="PS01128">
    <property type="entry name" value="SHIKIMATE_KINASE"/>
    <property type="match status" value="1"/>
</dbReference>
<keyword evidence="4 11" id="KW-0028">Amino-acid biosynthesis</keyword>
<dbReference type="Pfam" id="PF01202">
    <property type="entry name" value="SKI"/>
    <property type="match status" value="1"/>
</dbReference>
<feature type="binding site" evidence="11">
    <location>
        <position position="158"/>
    </location>
    <ligand>
        <name>ATP</name>
        <dbReference type="ChEBI" id="CHEBI:30616"/>
    </ligand>
</feature>
<evidence type="ECO:0000256" key="9">
    <source>
        <dbReference type="ARBA" id="ARBA00023141"/>
    </source>
</evidence>
<dbReference type="GO" id="GO:0000287">
    <property type="term" value="F:magnesium ion binding"/>
    <property type="evidence" value="ECO:0007669"/>
    <property type="project" value="UniProtKB-UniRule"/>
</dbReference>
<dbReference type="STRING" id="1732.SAMN02910417_00593"/>
<feature type="binding site" evidence="11">
    <location>
        <position position="20"/>
    </location>
    <ligand>
        <name>Mg(2+)</name>
        <dbReference type="ChEBI" id="CHEBI:18420"/>
    </ligand>
</feature>
<dbReference type="HAMAP" id="MF_00109">
    <property type="entry name" value="Shikimate_kinase"/>
    <property type="match status" value="1"/>
</dbReference>
<dbReference type="GO" id="GO:0008652">
    <property type="term" value="P:amino acid biosynthetic process"/>
    <property type="evidence" value="ECO:0007669"/>
    <property type="project" value="UniProtKB-KW"/>
</dbReference>
<dbReference type="EC" id="2.7.1.71" evidence="3 11"/>
<keyword evidence="11" id="KW-0479">Metal-binding</keyword>
<proteinExistence type="inferred from homology"/>
<dbReference type="InterPro" id="IPR000623">
    <property type="entry name" value="Shikimate_kinase/TSH1"/>
</dbReference>
<evidence type="ECO:0000256" key="10">
    <source>
        <dbReference type="ARBA" id="ARBA00048567"/>
    </source>
</evidence>
<dbReference type="SUPFAM" id="SSF52540">
    <property type="entry name" value="P-loop containing nucleoside triphosphate hydrolases"/>
    <property type="match status" value="1"/>
</dbReference>
<dbReference type="PRINTS" id="PR01100">
    <property type="entry name" value="SHIKIMTKNASE"/>
</dbReference>
<dbReference type="UniPathway" id="UPA00053">
    <property type="reaction ID" value="UER00088"/>
</dbReference>
<feature type="binding site" evidence="11">
    <location>
        <begin position="16"/>
        <end position="21"/>
    </location>
    <ligand>
        <name>ATP</name>
        <dbReference type="ChEBI" id="CHEBI:30616"/>
    </ligand>
</feature>
<dbReference type="GO" id="GO:0005524">
    <property type="term" value="F:ATP binding"/>
    <property type="evidence" value="ECO:0007669"/>
    <property type="project" value="UniProtKB-UniRule"/>
</dbReference>
<keyword evidence="13" id="KW-1185">Reference proteome</keyword>
<evidence type="ECO:0000256" key="7">
    <source>
        <dbReference type="ARBA" id="ARBA00022777"/>
    </source>
</evidence>
<dbReference type="OrthoDB" id="9800332at2"/>
<comment type="catalytic activity">
    <reaction evidence="10 11">
        <text>shikimate + ATP = 3-phosphoshikimate + ADP + H(+)</text>
        <dbReference type="Rhea" id="RHEA:13121"/>
        <dbReference type="ChEBI" id="CHEBI:15378"/>
        <dbReference type="ChEBI" id="CHEBI:30616"/>
        <dbReference type="ChEBI" id="CHEBI:36208"/>
        <dbReference type="ChEBI" id="CHEBI:145989"/>
        <dbReference type="ChEBI" id="CHEBI:456216"/>
        <dbReference type="EC" id="2.7.1.71"/>
    </reaction>
</comment>
<dbReference type="GO" id="GO:0004765">
    <property type="term" value="F:shikimate kinase activity"/>
    <property type="evidence" value="ECO:0007669"/>
    <property type="project" value="UniProtKB-UniRule"/>
</dbReference>
<evidence type="ECO:0000256" key="4">
    <source>
        <dbReference type="ARBA" id="ARBA00022605"/>
    </source>
</evidence>
<reference evidence="12 13" key="1">
    <citation type="submission" date="2016-10" db="EMBL/GenBank/DDBJ databases">
        <authorList>
            <person name="de Groot N.N."/>
        </authorList>
    </citation>
    <scope>NUCLEOTIDE SEQUENCE [LARGE SCALE GENOMIC DNA]</scope>
    <source>
        <strain evidence="12 13">DSM 3217</strain>
    </source>
</reference>
<dbReference type="RefSeq" id="WP_090172061.1">
    <property type="nucleotide sequence ID" value="NZ_FMXR01000006.1"/>
</dbReference>
<dbReference type="Proteomes" id="UP000199228">
    <property type="component" value="Unassembled WGS sequence"/>
</dbReference>
<dbReference type="PANTHER" id="PTHR21087:SF16">
    <property type="entry name" value="SHIKIMATE KINASE 1, CHLOROPLASTIC"/>
    <property type="match status" value="1"/>
</dbReference>
<keyword evidence="6 11" id="KW-0547">Nucleotide-binding</keyword>
<dbReference type="InterPro" id="IPR027417">
    <property type="entry name" value="P-loop_NTPase"/>
</dbReference>
<dbReference type="InterPro" id="IPR031322">
    <property type="entry name" value="Shikimate/glucono_kinase"/>
</dbReference>
<evidence type="ECO:0000256" key="2">
    <source>
        <dbReference type="ARBA" id="ARBA00006997"/>
    </source>
</evidence>
<feature type="binding site" evidence="11">
    <location>
        <position position="84"/>
    </location>
    <ligand>
        <name>substrate</name>
    </ligand>
</feature>
<comment type="pathway">
    <text evidence="1 11">Metabolic intermediate biosynthesis; chorismate biosynthesis; chorismate from D-erythrose 4-phosphate and phosphoenolpyruvate: step 5/7.</text>
</comment>
<name>A0A1G6AJL5_EUBOX</name>
<evidence type="ECO:0000256" key="3">
    <source>
        <dbReference type="ARBA" id="ARBA00012154"/>
    </source>
</evidence>
<comment type="cofactor">
    <cofactor evidence="11">
        <name>Mg(2+)</name>
        <dbReference type="ChEBI" id="CHEBI:18420"/>
    </cofactor>
    <text evidence="11">Binds 1 Mg(2+) ion per subunit.</text>
</comment>
<feature type="binding site" evidence="11">
    <location>
        <position position="122"/>
    </location>
    <ligand>
        <name>ATP</name>
        <dbReference type="ChEBI" id="CHEBI:30616"/>
    </ligand>
</feature>
<dbReference type="GO" id="GO:0009073">
    <property type="term" value="P:aromatic amino acid family biosynthetic process"/>
    <property type="evidence" value="ECO:0007669"/>
    <property type="project" value="UniProtKB-KW"/>
</dbReference>
<dbReference type="GO" id="GO:0005829">
    <property type="term" value="C:cytosol"/>
    <property type="evidence" value="ECO:0007669"/>
    <property type="project" value="TreeGrafter"/>
</dbReference>
<dbReference type="InterPro" id="IPR023000">
    <property type="entry name" value="Shikimate_kinase_CS"/>
</dbReference>
<comment type="subunit">
    <text evidence="11">Monomer.</text>
</comment>
<evidence type="ECO:0000256" key="5">
    <source>
        <dbReference type="ARBA" id="ARBA00022679"/>
    </source>
</evidence>
<dbReference type="EMBL" id="FMXR01000006">
    <property type="protein sequence ID" value="SDB08598.1"/>
    <property type="molecule type" value="Genomic_DNA"/>
</dbReference>
<dbReference type="AlphaFoldDB" id="A0A1G6AJL5"/>
<protein>
    <recommendedName>
        <fullName evidence="3 11">Shikimate kinase</fullName>
        <shortName evidence="11">SK</shortName>
        <ecNumber evidence="3 11">2.7.1.71</ecNumber>
    </recommendedName>
</protein>
<keyword evidence="9 11" id="KW-0057">Aromatic amino acid biosynthesis</keyword>
<keyword evidence="11" id="KW-0963">Cytoplasm</keyword>
<sequence>MKAMVNDMIFLIGFMGAGKTAVSKELAKKANMKLIDTDEYIEKKEGMKIPEIFDKYGEEYFRNIETQCLKEIVSKEEAIVSCGGGIIMKEENVKVMKAAGKVVFLKTSPETIYQRVKKSQNRPMLKGHMNVEYIEKLLNERQPFYDRAKDCEICTDNRTVSAIAQEILCFL</sequence>
<organism evidence="12 13">
    <name type="scientific">Eubacterium oxidoreducens</name>
    <dbReference type="NCBI Taxonomy" id="1732"/>
    <lineage>
        <taxon>Bacteria</taxon>
        <taxon>Bacillati</taxon>
        <taxon>Bacillota</taxon>
        <taxon>Clostridia</taxon>
        <taxon>Eubacteriales</taxon>
        <taxon>Eubacteriaceae</taxon>
        <taxon>Eubacterium</taxon>
    </lineage>
</organism>
<comment type="function">
    <text evidence="11">Catalyzes the specific phosphorylation of the 3-hydroxyl group of shikimic acid using ATP as a cosubstrate.</text>
</comment>
<evidence type="ECO:0000313" key="13">
    <source>
        <dbReference type="Proteomes" id="UP000199228"/>
    </source>
</evidence>
<keyword evidence="11" id="KW-0460">Magnesium</keyword>
<comment type="subcellular location">
    <subcellularLocation>
        <location evidence="11">Cytoplasm</location>
    </subcellularLocation>
</comment>
<feature type="binding site" evidence="11">
    <location>
        <position position="38"/>
    </location>
    <ligand>
        <name>substrate</name>
    </ligand>
</feature>
<evidence type="ECO:0000313" key="12">
    <source>
        <dbReference type="EMBL" id="SDB08598.1"/>
    </source>
</evidence>
<accession>A0A1G6AJL5</accession>
<evidence type="ECO:0000256" key="8">
    <source>
        <dbReference type="ARBA" id="ARBA00022840"/>
    </source>
</evidence>
<keyword evidence="7 11" id="KW-0418">Kinase</keyword>
<dbReference type="PANTHER" id="PTHR21087">
    <property type="entry name" value="SHIKIMATE KINASE"/>
    <property type="match status" value="1"/>
</dbReference>
<gene>
    <name evidence="11" type="primary">aroK</name>
    <name evidence="12" type="ORF">SAMN02910417_00593</name>
</gene>
<feature type="binding site" evidence="11">
    <location>
        <position position="141"/>
    </location>
    <ligand>
        <name>substrate</name>
    </ligand>
</feature>
<dbReference type="Gene3D" id="3.40.50.300">
    <property type="entry name" value="P-loop containing nucleotide triphosphate hydrolases"/>
    <property type="match status" value="1"/>
</dbReference>
<keyword evidence="5 11" id="KW-0808">Transferase</keyword>
<dbReference type="CDD" id="cd00464">
    <property type="entry name" value="SK"/>
    <property type="match status" value="1"/>
</dbReference>
<dbReference type="GO" id="GO:0009423">
    <property type="term" value="P:chorismate biosynthetic process"/>
    <property type="evidence" value="ECO:0007669"/>
    <property type="project" value="UniProtKB-UniRule"/>
</dbReference>
<evidence type="ECO:0000256" key="6">
    <source>
        <dbReference type="ARBA" id="ARBA00022741"/>
    </source>
</evidence>